<accession>A0A4P9XNI2</accession>
<dbReference type="STRING" id="78915.A0A4P9XNI2"/>
<feature type="compositionally biased region" description="Acidic residues" evidence="1">
    <location>
        <begin position="272"/>
        <end position="282"/>
    </location>
</feature>
<feature type="region of interest" description="Disordered" evidence="1">
    <location>
        <begin position="58"/>
        <end position="80"/>
    </location>
</feature>
<reference evidence="3" key="1">
    <citation type="journal article" date="2018" name="Nat. Microbiol.">
        <title>Leveraging single-cell genomics to expand the fungal tree of life.</title>
        <authorList>
            <person name="Ahrendt S.R."/>
            <person name="Quandt C.A."/>
            <person name="Ciobanu D."/>
            <person name="Clum A."/>
            <person name="Salamov A."/>
            <person name="Andreopoulos B."/>
            <person name="Cheng J.F."/>
            <person name="Woyke T."/>
            <person name="Pelin A."/>
            <person name="Henrissat B."/>
            <person name="Reynolds N.K."/>
            <person name="Benny G.L."/>
            <person name="Smith M.E."/>
            <person name="James T.Y."/>
            <person name="Grigoriev I.V."/>
        </authorList>
    </citation>
    <scope>NUCLEOTIDE SEQUENCE [LARGE SCALE GENOMIC DNA]</scope>
    <source>
        <strain evidence="3">RSA 1356</strain>
    </source>
</reference>
<dbReference type="AlphaFoldDB" id="A0A4P9XNI2"/>
<dbReference type="EMBL" id="KZ992709">
    <property type="protein sequence ID" value="RKP07506.1"/>
    <property type="molecule type" value="Genomic_DNA"/>
</dbReference>
<proteinExistence type="predicted"/>
<protein>
    <submittedName>
        <fullName evidence="2">Uncharacterized protein</fullName>
    </submittedName>
</protein>
<organism evidence="2 3">
    <name type="scientific">Thamnocephalis sphaerospora</name>
    <dbReference type="NCBI Taxonomy" id="78915"/>
    <lineage>
        <taxon>Eukaryota</taxon>
        <taxon>Fungi</taxon>
        <taxon>Fungi incertae sedis</taxon>
        <taxon>Zoopagomycota</taxon>
        <taxon>Zoopagomycotina</taxon>
        <taxon>Zoopagomycetes</taxon>
        <taxon>Zoopagales</taxon>
        <taxon>Sigmoideomycetaceae</taxon>
        <taxon>Thamnocephalis</taxon>
    </lineage>
</organism>
<dbReference type="InterPro" id="IPR018790">
    <property type="entry name" value="DUF2358"/>
</dbReference>
<dbReference type="PANTHER" id="PTHR31094">
    <property type="entry name" value="RIKEN CDNA 2310061I04 GENE"/>
    <property type="match status" value="1"/>
</dbReference>
<evidence type="ECO:0000313" key="2">
    <source>
        <dbReference type="EMBL" id="RKP07506.1"/>
    </source>
</evidence>
<evidence type="ECO:0000313" key="3">
    <source>
        <dbReference type="Proteomes" id="UP000271241"/>
    </source>
</evidence>
<dbReference type="Proteomes" id="UP000271241">
    <property type="component" value="Unassembled WGS sequence"/>
</dbReference>
<dbReference type="OrthoDB" id="1099063at2759"/>
<dbReference type="PANTHER" id="PTHR31094:SF2">
    <property type="entry name" value="RIKEN CDNA 2310061I04 GENE"/>
    <property type="match status" value="1"/>
</dbReference>
<feature type="region of interest" description="Disordered" evidence="1">
    <location>
        <begin position="239"/>
        <end position="282"/>
    </location>
</feature>
<keyword evidence="3" id="KW-1185">Reference proteome</keyword>
<name>A0A4P9XNI2_9FUNG</name>
<gene>
    <name evidence="2" type="ORF">THASP1DRAFT_30675</name>
</gene>
<sequence length="364" mass="41225">MTVSLVQTRMLGGRLAGLGSREVARQWQALAIKAVRHGRPAVPSTPIVRVTSEVPRSSVYRSSDSRGGLQDDGRDSRGGASEFELNLGEALRGIRYDIEAFPRQLPVYTHIYRDDLLITDPHHTRLRLRGRRIYFAVLRGLRWTLRWYYGRNGARIRVLAVHAPARNGLHGANLTTPQEERADATGEDVGDAETAAEARIRWRFEARPRPFHLPRLPSDTGKHAATKVMDGLASLTPLKFPSPVSPETTSERRVAPSASTAGKTTHMHEKLEADDDGDDDSEQDEILTIFEGVFVYRFDTTGRVREHRVEYLEPTPGPHLLKDWRVRLLHWWPAAANDKPALGYISVSEHMRRRSHDVNDRRHR</sequence>
<evidence type="ECO:0000256" key="1">
    <source>
        <dbReference type="SAM" id="MobiDB-lite"/>
    </source>
</evidence>